<keyword evidence="3" id="KW-0378">Hydrolase</keyword>
<dbReference type="SUPFAM" id="SSF57884">
    <property type="entry name" value="Ada DNA repair protein, N-terminal domain (N-Ada 10)"/>
    <property type="match status" value="1"/>
</dbReference>
<dbReference type="RefSeq" id="WP_110781431.1">
    <property type="nucleotide sequence ID" value="NZ_QJTI01000016.1"/>
</dbReference>
<protein>
    <submittedName>
        <fullName evidence="3">Endonuclease YncB(Thermonuclease family)</fullName>
    </submittedName>
</protein>
<name>A0A318TBD6_9BRAD</name>
<evidence type="ECO:0000259" key="2">
    <source>
        <dbReference type="Pfam" id="PF00565"/>
    </source>
</evidence>
<keyword evidence="3" id="KW-0255">Endonuclease</keyword>
<sequence length="246" mass="26644">MRAFLVLSALLCALPAAAADVVVRDGRTLQIGSTSYRLAGIDTPDMDQICLNDRADPWACGVGARDALAKLIGERAVSCRDLGADPLYKARRLGACTIQGETVSLGQQMVQQGFAINLPGRDRFAGDEAKARIEHSGLWRGCFAAPQSFRRSDRDAVLLGASCRDDKRAETVELLFPARTTMPPGCSIKGKFARRARLTGNVGVYHHQGCRSYAGNTKPDRWFCSEDDAKAAGFRRAYNCRASSGN</sequence>
<evidence type="ECO:0000313" key="3">
    <source>
        <dbReference type="EMBL" id="PYF01906.1"/>
    </source>
</evidence>
<feature type="domain" description="TNase-like" evidence="2">
    <location>
        <begin position="37"/>
        <end position="140"/>
    </location>
</feature>
<evidence type="ECO:0000313" key="4">
    <source>
        <dbReference type="Proteomes" id="UP000248148"/>
    </source>
</evidence>
<organism evidence="3 4">
    <name type="scientific">Rhodopseudomonas faecalis</name>
    <dbReference type="NCBI Taxonomy" id="99655"/>
    <lineage>
        <taxon>Bacteria</taxon>
        <taxon>Pseudomonadati</taxon>
        <taxon>Pseudomonadota</taxon>
        <taxon>Alphaproteobacteria</taxon>
        <taxon>Hyphomicrobiales</taxon>
        <taxon>Nitrobacteraceae</taxon>
        <taxon>Rhodopseudomonas</taxon>
    </lineage>
</organism>
<proteinExistence type="predicted"/>
<reference evidence="3 4" key="1">
    <citation type="submission" date="2018-06" db="EMBL/GenBank/DDBJ databases">
        <title>Genomic Encyclopedia of Archaeal and Bacterial Type Strains, Phase II (KMG-II): from individual species to whole genera.</title>
        <authorList>
            <person name="Goeker M."/>
        </authorList>
    </citation>
    <scope>NUCLEOTIDE SEQUENCE [LARGE SCALE GENOMIC DNA]</scope>
    <source>
        <strain evidence="3 4">JCM 11668</strain>
    </source>
</reference>
<gene>
    <name evidence="3" type="ORF">BJ122_11638</name>
</gene>
<dbReference type="InterPro" id="IPR035437">
    <property type="entry name" value="SNase_OB-fold_sf"/>
</dbReference>
<dbReference type="OrthoDB" id="9805504at2"/>
<dbReference type="EMBL" id="QJTI01000016">
    <property type="protein sequence ID" value="PYF01906.1"/>
    <property type="molecule type" value="Genomic_DNA"/>
</dbReference>
<dbReference type="Gene3D" id="2.40.50.90">
    <property type="match status" value="1"/>
</dbReference>
<keyword evidence="4" id="KW-1185">Reference proteome</keyword>
<dbReference type="SUPFAM" id="SSF50199">
    <property type="entry name" value="Staphylococcal nuclease"/>
    <property type="match status" value="1"/>
</dbReference>
<keyword evidence="1" id="KW-0732">Signal</keyword>
<feature type="chain" id="PRO_5016318716" evidence="1">
    <location>
        <begin position="19"/>
        <end position="246"/>
    </location>
</feature>
<accession>A0A318TBD6</accession>
<keyword evidence="3" id="KW-0540">Nuclease</keyword>
<evidence type="ECO:0000256" key="1">
    <source>
        <dbReference type="SAM" id="SignalP"/>
    </source>
</evidence>
<dbReference type="GO" id="GO:0004519">
    <property type="term" value="F:endonuclease activity"/>
    <property type="evidence" value="ECO:0007669"/>
    <property type="project" value="UniProtKB-KW"/>
</dbReference>
<comment type="caution">
    <text evidence="3">The sequence shown here is derived from an EMBL/GenBank/DDBJ whole genome shotgun (WGS) entry which is preliminary data.</text>
</comment>
<dbReference type="Proteomes" id="UP000248148">
    <property type="component" value="Unassembled WGS sequence"/>
</dbReference>
<dbReference type="InterPro" id="IPR016071">
    <property type="entry name" value="Staphylococal_nuclease_OB-fold"/>
</dbReference>
<feature type="signal peptide" evidence="1">
    <location>
        <begin position="1"/>
        <end position="18"/>
    </location>
</feature>
<dbReference type="AlphaFoldDB" id="A0A318TBD6"/>
<dbReference type="Pfam" id="PF00565">
    <property type="entry name" value="SNase"/>
    <property type="match status" value="1"/>
</dbReference>
<dbReference type="InterPro" id="IPR035451">
    <property type="entry name" value="Ada-like_dom_sf"/>
</dbReference>